<keyword evidence="3" id="KW-0378">Hydrolase</keyword>
<feature type="transmembrane region" description="Helical" evidence="5">
    <location>
        <begin position="95"/>
        <end position="116"/>
    </location>
</feature>
<dbReference type="STRING" id="573061.Clocel_0111"/>
<dbReference type="RefSeq" id="WP_010075355.1">
    <property type="nucleotide sequence ID" value="NC_014393.1"/>
</dbReference>
<dbReference type="Pfam" id="PF13365">
    <property type="entry name" value="Trypsin_2"/>
    <property type="match status" value="1"/>
</dbReference>
<dbReference type="PRINTS" id="PR00834">
    <property type="entry name" value="PROTEASES2C"/>
</dbReference>
<comment type="similarity">
    <text evidence="1">Belongs to the peptidase S1C family.</text>
</comment>
<dbReference type="PANTHER" id="PTHR43343:SF3">
    <property type="entry name" value="PROTEASE DO-LIKE 8, CHLOROPLASTIC"/>
    <property type="match status" value="1"/>
</dbReference>
<dbReference type="InterPro" id="IPR043504">
    <property type="entry name" value="Peptidase_S1_PA_chymotrypsin"/>
</dbReference>
<dbReference type="AlphaFoldDB" id="D9SNM9"/>
<keyword evidence="8" id="KW-1185">Reference proteome</keyword>
<dbReference type="Gene3D" id="2.40.10.10">
    <property type="entry name" value="Trypsin-like serine proteases"/>
    <property type="match status" value="2"/>
</dbReference>
<evidence type="ECO:0000256" key="4">
    <source>
        <dbReference type="SAM" id="MobiDB-lite"/>
    </source>
</evidence>
<dbReference type="GO" id="GO:0006508">
    <property type="term" value="P:proteolysis"/>
    <property type="evidence" value="ECO:0007669"/>
    <property type="project" value="UniProtKB-KW"/>
</dbReference>
<organism evidence="7 8">
    <name type="scientific">Clostridium cellulovorans (strain ATCC 35296 / DSM 3052 / OCM 3 / 743B)</name>
    <dbReference type="NCBI Taxonomy" id="573061"/>
    <lineage>
        <taxon>Bacteria</taxon>
        <taxon>Bacillati</taxon>
        <taxon>Bacillota</taxon>
        <taxon>Clostridia</taxon>
        <taxon>Eubacteriales</taxon>
        <taxon>Clostridiaceae</taxon>
        <taxon>Clostridium</taxon>
    </lineage>
</organism>
<dbReference type="OrthoDB" id="9758917at2"/>
<evidence type="ECO:0000313" key="7">
    <source>
        <dbReference type="EMBL" id="ADL49900.1"/>
    </source>
</evidence>
<evidence type="ECO:0000313" key="8">
    <source>
        <dbReference type="Proteomes" id="UP000002730"/>
    </source>
</evidence>
<gene>
    <name evidence="7" type="ordered locus">Clocel_0111</name>
</gene>
<dbReference type="PROSITE" id="PS50106">
    <property type="entry name" value="PDZ"/>
    <property type="match status" value="1"/>
</dbReference>
<dbReference type="eggNOG" id="COG0265">
    <property type="taxonomic scope" value="Bacteria"/>
</dbReference>
<feature type="compositionally biased region" description="Low complexity" evidence="4">
    <location>
        <begin position="48"/>
        <end position="65"/>
    </location>
</feature>
<dbReference type="SMART" id="SM00228">
    <property type="entry name" value="PDZ"/>
    <property type="match status" value="1"/>
</dbReference>
<dbReference type="PANTHER" id="PTHR43343">
    <property type="entry name" value="PEPTIDASE S12"/>
    <property type="match status" value="1"/>
</dbReference>
<sequence length="447" mass="47228">MDNNFNKENELNQNNNTVDSNDINTINGQNNESSYTNNTDNTAPINFTMTSSDSETSNDTSDFTSVLPETSPASTENQFNEPIKKKRTGFTGGKFALGVISVITISVLSGVLGGVITHKYIGTKPITQTATAPINYSNYAPMNEAVTGGMPVPQIVETVKAGVVAVSSKTVNQLGQQGESVGSGFIFSKDGYIMTNYHVIEGASEVTILFNDNSQAKGKVVNYDANLDLAVIKVTDNKEMPAVLELGDSSKLVTGQPVVAIGNPLGTEFLGTVTTGIISSTNRDVNGNSFLQTDAAINAGNSGGPLLNDQGQVIGINTLKMSGSSESSSTASVEGMGFSIPINVAKEKIDALIKPALVLGISCKNITSDVAEYYSIPEGVAIMSITEFSAAEKAGLLLNDIITEMDGKPVKTVADINTIKNSHVSGDTIKFKVYRDKKYLDINVTLS</sequence>
<keyword evidence="5" id="KW-0472">Membrane</keyword>
<dbReference type="InterPro" id="IPR036034">
    <property type="entry name" value="PDZ_sf"/>
</dbReference>
<feature type="compositionally biased region" description="Basic and acidic residues" evidence="4">
    <location>
        <begin position="1"/>
        <end position="10"/>
    </location>
</feature>
<evidence type="ECO:0000259" key="6">
    <source>
        <dbReference type="PROSITE" id="PS50106"/>
    </source>
</evidence>
<accession>D9SNM9</accession>
<dbReference type="EMBL" id="CP002160">
    <property type="protein sequence ID" value="ADL49900.1"/>
    <property type="molecule type" value="Genomic_DNA"/>
</dbReference>
<dbReference type="HOGENOM" id="CLU_020120_0_0_9"/>
<dbReference type="InterPro" id="IPR001940">
    <property type="entry name" value="Peptidase_S1C"/>
</dbReference>
<dbReference type="GO" id="GO:0004252">
    <property type="term" value="F:serine-type endopeptidase activity"/>
    <property type="evidence" value="ECO:0007669"/>
    <property type="project" value="InterPro"/>
</dbReference>
<evidence type="ECO:0000256" key="3">
    <source>
        <dbReference type="ARBA" id="ARBA00022801"/>
    </source>
</evidence>
<keyword evidence="5" id="KW-1133">Transmembrane helix</keyword>
<dbReference type="InterPro" id="IPR051201">
    <property type="entry name" value="Chloro_Bact_Ser_Proteases"/>
</dbReference>
<evidence type="ECO:0000256" key="2">
    <source>
        <dbReference type="ARBA" id="ARBA00022670"/>
    </source>
</evidence>
<dbReference type="SUPFAM" id="SSF50156">
    <property type="entry name" value="PDZ domain-like"/>
    <property type="match status" value="1"/>
</dbReference>
<evidence type="ECO:0000256" key="1">
    <source>
        <dbReference type="ARBA" id="ARBA00010541"/>
    </source>
</evidence>
<name>D9SNM9_CLOC7</name>
<dbReference type="Proteomes" id="UP000002730">
    <property type="component" value="Chromosome"/>
</dbReference>
<feature type="domain" description="PDZ" evidence="6">
    <location>
        <begin position="341"/>
        <end position="437"/>
    </location>
</feature>
<dbReference type="InterPro" id="IPR009003">
    <property type="entry name" value="Peptidase_S1_PA"/>
</dbReference>
<feature type="compositionally biased region" description="Polar residues" evidence="4">
    <location>
        <begin position="17"/>
        <end position="47"/>
    </location>
</feature>
<dbReference type="SUPFAM" id="SSF50494">
    <property type="entry name" value="Trypsin-like serine proteases"/>
    <property type="match status" value="1"/>
</dbReference>
<proteinExistence type="inferred from homology"/>
<keyword evidence="2" id="KW-0645">Protease</keyword>
<dbReference type="Pfam" id="PF13180">
    <property type="entry name" value="PDZ_2"/>
    <property type="match status" value="1"/>
</dbReference>
<dbReference type="Gene3D" id="2.30.42.10">
    <property type="match status" value="1"/>
</dbReference>
<keyword evidence="5" id="KW-0812">Transmembrane</keyword>
<protein>
    <submittedName>
        <fullName evidence="7">Peptidase S1 and S6 chymotrypsin/Hap</fullName>
    </submittedName>
</protein>
<reference evidence="7 8" key="1">
    <citation type="submission" date="2010-08" db="EMBL/GenBank/DDBJ databases">
        <title>Complete sequence of Clostridium cellulovorans 743B.</title>
        <authorList>
            <consortium name="US DOE Joint Genome Institute"/>
            <person name="Lucas S."/>
            <person name="Copeland A."/>
            <person name="Lapidus A."/>
            <person name="Cheng J.-F."/>
            <person name="Bruce D."/>
            <person name="Goodwin L."/>
            <person name="Pitluck S."/>
            <person name="Chertkov O."/>
            <person name="Detter J.C."/>
            <person name="Han C."/>
            <person name="Tapia R."/>
            <person name="Land M."/>
            <person name="Hauser L."/>
            <person name="Chang Y.-J."/>
            <person name="Jeffries C."/>
            <person name="Kyrpides N."/>
            <person name="Ivanova N."/>
            <person name="Mikhailova N."/>
            <person name="Hemme C.L."/>
            <person name="Woyke T."/>
        </authorList>
    </citation>
    <scope>NUCLEOTIDE SEQUENCE [LARGE SCALE GENOMIC DNA]</scope>
    <source>
        <strain evidence="8">ATCC 35296 / DSM 3052 / OCM 3 / 743B</strain>
    </source>
</reference>
<dbReference type="InterPro" id="IPR001478">
    <property type="entry name" value="PDZ"/>
</dbReference>
<feature type="compositionally biased region" description="Polar residues" evidence="4">
    <location>
        <begin position="67"/>
        <end position="79"/>
    </location>
</feature>
<evidence type="ECO:0000256" key="5">
    <source>
        <dbReference type="SAM" id="Phobius"/>
    </source>
</evidence>
<dbReference type="KEGG" id="ccb:Clocel_0111"/>
<feature type="region of interest" description="Disordered" evidence="4">
    <location>
        <begin position="1"/>
        <end position="79"/>
    </location>
</feature>